<dbReference type="GO" id="GO:0003723">
    <property type="term" value="F:RNA binding"/>
    <property type="evidence" value="ECO:0007669"/>
    <property type="project" value="TreeGrafter"/>
</dbReference>
<evidence type="ECO:0000256" key="3">
    <source>
        <dbReference type="ARBA" id="ARBA00023242"/>
    </source>
</evidence>
<dbReference type="Gene3D" id="3.30.110.20">
    <property type="entry name" value="Alba-like domain"/>
    <property type="match status" value="1"/>
</dbReference>
<dbReference type="Proteomes" id="UP000504631">
    <property type="component" value="Unplaced"/>
</dbReference>
<keyword evidence="3" id="KW-0539">Nucleus</keyword>
<dbReference type="CTD" id="54913"/>
<dbReference type="PANTHER" id="PTHR13516">
    <property type="entry name" value="RIBONUCLEASE P SUBUNIT P25"/>
    <property type="match status" value="1"/>
</dbReference>
<organism evidence="6 7">
    <name type="scientific">Bombus vosnesenskii</name>
    <dbReference type="NCBI Taxonomy" id="207650"/>
    <lineage>
        <taxon>Eukaryota</taxon>
        <taxon>Metazoa</taxon>
        <taxon>Ecdysozoa</taxon>
        <taxon>Arthropoda</taxon>
        <taxon>Hexapoda</taxon>
        <taxon>Insecta</taxon>
        <taxon>Pterygota</taxon>
        <taxon>Neoptera</taxon>
        <taxon>Endopterygota</taxon>
        <taxon>Hymenoptera</taxon>
        <taxon>Apocrita</taxon>
        <taxon>Aculeata</taxon>
        <taxon>Apoidea</taxon>
        <taxon>Anthophila</taxon>
        <taxon>Apidae</taxon>
        <taxon>Bombus</taxon>
        <taxon>Pyrobombus</taxon>
    </lineage>
</organism>
<dbReference type="Pfam" id="PF01918">
    <property type="entry name" value="Alba"/>
    <property type="match status" value="1"/>
</dbReference>
<feature type="region of interest" description="Disordered" evidence="4">
    <location>
        <begin position="1"/>
        <end position="23"/>
    </location>
</feature>
<dbReference type="InterPro" id="IPR051958">
    <property type="entry name" value="Alba-like_NAB"/>
</dbReference>
<accession>A0A6J3KN00</accession>
<dbReference type="InterPro" id="IPR002775">
    <property type="entry name" value="DNA/RNA-bd_Alba-like"/>
</dbReference>
<dbReference type="GO" id="GO:0000172">
    <property type="term" value="C:ribonuclease MRP complex"/>
    <property type="evidence" value="ECO:0007669"/>
    <property type="project" value="TreeGrafter"/>
</dbReference>
<reference evidence="7" key="1">
    <citation type="submission" date="2025-08" db="UniProtKB">
        <authorList>
            <consortium name="RefSeq"/>
        </authorList>
    </citation>
    <scope>IDENTIFICATION</scope>
    <source>
        <tissue evidence="7">Muscle</tissue>
    </source>
</reference>
<dbReference type="GeneID" id="117235370"/>
<sequence>MVRPKLNKKKWMQNMEPEPTDSGIPIPDLPEKFLLMQVRSGSKIRNVLDYALKEFSNYNNVVWNAVGKAVGKAISCAEIFKTKEKDLHQITKIRFIQSKESEKRKENETAENVQIYHVPEIFILLAKEVKDTSVPGYQAPGDNGEFLNGQEMKNECKGKKQEAGSNVTRVDAGEFAAMGLKAGQKRPKKEQTKGQTEAPPKKNRKRANDGR</sequence>
<evidence type="ECO:0000256" key="1">
    <source>
        <dbReference type="ARBA" id="ARBA00004123"/>
    </source>
</evidence>
<dbReference type="RefSeq" id="XP_033353219.1">
    <property type="nucleotide sequence ID" value="XM_033497328.1"/>
</dbReference>
<evidence type="ECO:0000313" key="6">
    <source>
        <dbReference type="Proteomes" id="UP000504631"/>
    </source>
</evidence>
<evidence type="ECO:0000259" key="5">
    <source>
        <dbReference type="Pfam" id="PF01918"/>
    </source>
</evidence>
<protein>
    <submittedName>
        <fullName evidence="7">Ribonuclease P protein subunit p25-like protein</fullName>
    </submittedName>
</protein>
<dbReference type="AlphaFoldDB" id="A0A6J3KN00"/>
<feature type="domain" description="DNA/RNA-binding protein Alba-like" evidence="5">
    <location>
        <begin position="36"/>
        <end position="94"/>
    </location>
</feature>
<evidence type="ECO:0000313" key="7">
    <source>
        <dbReference type="RefSeq" id="XP_033353219.1"/>
    </source>
</evidence>
<dbReference type="KEGG" id="bvk:117235370"/>
<dbReference type="SUPFAM" id="SSF82704">
    <property type="entry name" value="AlbA-like"/>
    <property type="match status" value="1"/>
</dbReference>
<dbReference type="InterPro" id="IPR036882">
    <property type="entry name" value="Alba-like_dom_sf"/>
</dbReference>
<dbReference type="PANTHER" id="PTHR13516:SF4">
    <property type="entry name" value="FI09323P"/>
    <property type="match status" value="1"/>
</dbReference>
<feature type="compositionally biased region" description="Basic residues" evidence="4">
    <location>
        <begin position="1"/>
        <end position="11"/>
    </location>
</feature>
<feature type="region of interest" description="Disordered" evidence="4">
    <location>
        <begin position="154"/>
        <end position="211"/>
    </location>
</feature>
<proteinExistence type="inferred from homology"/>
<evidence type="ECO:0000256" key="4">
    <source>
        <dbReference type="SAM" id="MobiDB-lite"/>
    </source>
</evidence>
<gene>
    <name evidence="7" type="primary">LOC117235370</name>
</gene>
<dbReference type="GO" id="GO:0005634">
    <property type="term" value="C:nucleus"/>
    <property type="evidence" value="ECO:0007669"/>
    <property type="project" value="UniProtKB-SubCell"/>
</dbReference>
<keyword evidence="6" id="KW-1185">Reference proteome</keyword>
<comment type="similarity">
    <text evidence="2">Belongs to the histone-like Alba family.</text>
</comment>
<evidence type="ECO:0000256" key="2">
    <source>
        <dbReference type="ARBA" id="ARBA00008018"/>
    </source>
</evidence>
<dbReference type="GO" id="GO:0001682">
    <property type="term" value="P:tRNA 5'-leader removal"/>
    <property type="evidence" value="ECO:0007669"/>
    <property type="project" value="TreeGrafter"/>
</dbReference>
<comment type="subcellular location">
    <subcellularLocation>
        <location evidence="1">Nucleus</location>
    </subcellularLocation>
</comment>
<name>A0A6J3KN00_9HYME</name>